<evidence type="ECO:0000259" key="1">
    <source>
        <dbReference type="Pfam" id="PF14947"/>
    </source>
</evidence>
<dbReference type="AlphaFoldDB" id="A0A075MKY7"/>
<protein>
    <submittedName>
        <fullName evidence="2">Putative transcriptional regulator</fullName>
    </submittedName>
</protein>
<proteinExistence type="predicted"/>
<dbReference type="InterPro" id="IPR036390">
    <property type="entry name" value="WH_DNA-bd_sf"/>
</dbReference>
<dbReference type="InterPro" id="IPR038723">
    <property type="entry name" value="ArnR1-like_HTH"/>
</dbReference>
<accession>A0A075MKY7</accession>
<organism evidence="2 3">
    <name type="scientific">Candidatus Nitrososphaera evergladensis SR1</name>
    <dbReference type="NCBI Taxonomy" id="1459636"/>
    <lineage>
        <taxon>Archaea</taxon>
        <taxon>Nitrososphaerota</taxon>
        <taxon>Nitrososphaeria</taxon>
        <taxon>Nitrososphaerales</taxon>
        <taxon>Nitrososphaeraceae</taxon>
        <taxon>Nitrososphaera</taxon>
    </lineage>
</organism>
<dbReference type="EMBL" id="CP007174">
    <property type="protein sequence ID" value="AIF82106.1"/>
    <property type="molecule type" value="Genomic_DNA"/>
</dbReference>
<dbReference type="HOGENOM" id="CLU_062767_3_0_2"/>
<evidence type="ECO:0000313" key="3">
    <source>
        <dbReference type="Proteomes" id="UP000028194"/>
    </source>
</evidence>
<keyword evidence="3" id="KW-1185">Reference proteome</keyword>
<dbReference type="KEGG" id="nev:NTE_00022"/>
<dbReference type="SUPFAM" id="SSF46785">
    <property type="entry name" value="Winged helix' DNA-binding domain"/>
    <property type="match status" value="1"/>
</dbReference>
<feature type="domain" description="ArnR1-like winged helix-turn-helix" evidence="1">
    <location>
        <begin position="54"/>
        <end position="116"/>
    </location>
</feature>
<dbReference type="Pfam" id="PF14947">
    <property type="entry name" value="HTH_45"/>
    <property type="match status" value="1"/>
</dbReference>
<dbReference type="InterPro" id="IPR036388">
    <property type="entry name" value="WH-like_DNA-bd_sf"/>
</dbReference>
<dbReference type="Gene3D" id="1.10.10.10">
    <property type="entry name" value="Winged helix-like DNA-binding domain superfamily/Winged helix DNA-binding domain"/>
    <property type="match status" value="1"/>
</dbReference>
<dbReference type="eggNOG" id="arCOG04362">
    <property type="taxonomic scope" value="Archaea"/>
</dbReference>
<dbReference type="Proteomes" id="UP000028194">
    <property type="component" value="Chromosome"/>
</dbReference>
<gene>
    <name evidence="2" type="ORF">NTE_00022</name>
</gene>
<reference evidence="2 3" key="1">
    <citation type="journal article" date="2014" name="PLoS ONE">
        <title>Genome Sequence of Candidatus Nitrososphaera evergladensis from Group I.1b Enriched from Everglades Soil Reveals Novel Genomic Features of the Ammonia-Oxidizing Archaea.</title>
        <authorList>
            <person name="Zhalnina K.V."/>
            <person name="Dias R."/>
            <person name="Leonard M.T."/>
            <person name="Dorr de Quadros P."/>
            <person name="Camargo F.A."/>
            <person name="Drew J.C."/>
            <person name="Farmerie W.G."/>
            <person name="Daroub S.H."/>
            <person name="Triplett E.W."/>
        </authorList>
    </citation>
    <scope>NUCLEOTIDE SEQUENCE [LARGE SCALE GENOMIC DNA]</scope>
    <source>
        <strain evidence="2 3">SR1</strain>
    </source>
</reference>
<evidence type="ECO:0000313" key="2">
    <source>
        <dbReference type="EMBL" id="AIF82106.1"/>
    </source>
</evidence>
<name>A0A075MKY7_9ARCH</name>
<dbReference type="STRING" id="1459636.NTE_00022"/>
<sequence>MLKIRTTIADSLKTASVTVKASYTLVAPGGEEKLAAQDVSELLFSLASADRLTLLSEVNTRKQRLTTLAKTINASTQECSRHLARLSDAGFIKKDPDGLYETTALGKTILTLFPTIEFLLKHKDNYFLSHDLSFLPRSFIERIGELSEGEYVNHVSQVLKHIKTVISEAREYVWLISDQPIVTGMSVGKSFQSRTLTVRLIAEQITDRKEFVDAKSILPEKFEVAMLQDVQIALAINETTAGVCFPGLDGEIDFGKGFSGKDPQFRAWCCDLFEHYWAGSRKIAFF</sequence>